<evidence type="ECO:0000313" key="1">
    <source>
        <dbReference type="EMBL" id="ARF58243.1"/>
    </source>
</evidence>
<organism evidence="1 2">
    <name type="scientific">Streptomyces gilvosporeus</name>
    <dbReference type="NCBI Taxonomy" id="553510"/>
    <lineage>
        <taxon>Bacteria</taxon>
        <taxon>Bacillati</taxon>
        <taxon>Actinomycetota</taxon>
        <taxon>Actinomycetes</taxon>
        <taxon>Kitasatosporales</taxon>
        <taxon>Streptomycetaceae</taxon>
        <taxon>Streptomyces</taxon>
    </lineage>
</organism>
<dbReference type="InterPro" id="IPR025851">
    <property type="entry name" value="SUKH-4"/>
</dbReference>
<dbReference type="Proteomes" id="UP000192726">
    <property type="component" value="Chromosome"/>
</dbReference>
<dbReference type="STRING" id="553510.B1H19_32305"/>
<sequence length="196" mass="22484">MTTNPLDLSRQALETVFTSAELVTVPESRLDAVADPDAREVLRTLGLPVGKNPWFGLDNKLGERFRRIAEDFDWELADRYSEVPPGADRWIPLGMIPYDSIVLDPETGKVHCLPQDGEIYLFNSKLRHFVHFLYVLQAERPHFDFEWEGDDALFDPEAARSRVEAAMRAIDPAALENQESRWFDVLTSIVDPEYDY</sequence>
<dbReference type="AlphaFoldDB" id="A0A1V0TZ97"/>
<keyword evidence="2" id="KW-1185">Reference proteome</keyword>
<name>A0A1V0TZ97_9ACTN</name>
<proteinExistence type="predicted"/>
<dbReference type="RefSeq" id="WP_083108428.1">
    <property type="nucleotide sequence ID" value="NZ_CP020569.1"/>
</dbReference>
<dbReference type="OrthoDB" id="4108903at2"/>
<protein>
    <recommendedName>
        <fullName evidence="3">SUKH-4 immunity protein</fullName>
    </recommendedName>
</protein>
<dbReference type="EMBL" id="CP020569">
    <property type="protein sequence ID" value="ARF58243.1"/>
    <property type="molecule type" value="Genomic_DNA"/>
</dbReference>
<dbReference type="KEGG" id="sgv:B1H19_32305"/>
<gene>
    <name evidence="1" type="ORF">B1H19_32305</name>
</gene>
<accession>A0A1V0TZ97</accession>
<evidence type="ECO:0008006" key="3">
    <source>
        <dbReference type="Google" id="ProtNLM"/>
    </source>
</evidence>
<reference evidence="1 2" key="1">
    <citation type="submission" date="2017-04" db="EMBL/GenBank/DDBJ databases">
        <title>Complete Genome Sequence of Streptomyces gilvosporeus F607, a Capable Producer of Natamycin.</title>
        <authorList>
            <person name="Zong G."/>
            <person name="Zhong C."/>
            <person name="Fu J."/>
            <person name="Qin R."/>
            <person name="Cao G."/>
        </authorList>
    </citation>
    <scope>NUCLEOTIDE SEQUENCE [LARGE SCALE GENOMIC DNA]</scope>
    <source>
        <strain evidence="1 2">F607</strain>
    </source>
</reference>
<evidence type="ECO:0000313" key="2">
    <source>
        <dbReference type="Proteomes" id="UP000192726"/>
    </source>
</evidence>
<dbReference type="Pfam" id="PF14435">
    <property type="entry name" value="SUKH-4"/>
    <property type="match status" value="1"/>
</dbReference>